<organism evidence="2 3">
    <name type="scientific">Vibrio parahaemolyticus</name>
    <dbReference type="NCBI Taxonomy" id="670"/>
    <lineage>
        <taxon>Bacteria</taxon>
        <taxon>Pseudomonadati</taxon>
        <taxon>Pseudomonadota</taxon>
        <taxon>Gammaproteobacteria</taxon>
        <taxon>Vibrionales</taxon>
        <taxon>Vibrionaceae</taxon>
        <taxon>Vibrio</taxon>
    </lineage>
</organism>
<accession>A0AA47JDV1</accession>
<sequence length="253" mass="28120">MNVVDTYKKSVSTLNNEQAAYILGIFFLLALGLLNSIVPFPSYWVGFGFFVYGLAVWIHQTANTLSSVLYARALGALLLLGVTTFNLAFASSSVHSILEVPTSAFRYTTTLVSVMLMPLSISLMLAFIAIPLIPIAMLNSILSLQNVSAKNLLSLKMFSSTKELSITLMFGRVFACITIFYIASSFLSDNTWYSDRIEGITKSFAYSFEMEQHSYCKLEQNQKVAYLNNELVIIGTENDGSYLFSISRCEVEL</sequence>
<dbReference type="AlphaFoldDB" id="A0AA47JDV1"/>
<dbReference type="EMBL" id="CP114194">
    <property type="protein sequence ID" value="WAT88929.1"/>
    <property type="molecule type" value="Genomic_DNA"/>
</dbReference>
<feature type="transmembrane region" description="Helical" evidence="1">
    <location>
        <begin position="164"/>
        <end position="183"/>
    </location>
</feature>
<dbReference type="RefSeq" id="WP_069536292.1">
    <property type="nucleotide sequence ID" value="NZ_CP114194.1"/>
</dbReference>
<reference evidence="2" key="1">
    <citation type="submission" date="2022-12" db="EMBL/GenBank/DDBJ databases">
        <title>Vibrio parahaemolyticus become highly virulent by producing novel Tc toxins.</title>
        <authorList>
            <person name="Yang F."/>
            <person name="You Y."/>
            <person name="Lai Q."/>
            <person name="Xu L."/>
            <person name="Li F."/>
        </authorList>
    </citation>
    <scope>NUCLEOTIDE SEQUENCE</scope>
    <source>
        <strain evidence="2">Vp-HL-202005</strain>
    </source>
</reference>
<evidence type="ECO:0000256" key="1">
    <source>
        <dbReference type="SAM" id="Phobius"/>
    </source>
</evidence>
<dbReference type="Proteomes" id="UP001156560">
    <property type="component" value="Chromosome 1"/>
</dbReference>
<protein>
    <submittedName>
        <fullName evidence="2">Uncharacterized protein</fullName>
    </submittedName>
</protein>
<keyword evidence="1" id="KW-0812">Transmembrane</keyword>
<evidence type="ECO:0000313" key="2">
    <source>
        <dbReference type="EMBL" id="WAT88929.1"/>
    </source>
</evidence>
<feature type="transmembrane region" description="Helical" evidence="1">
    <location>
        <begin position="20"/>
        <end position="38"/>
    </location>
</feature>
<proteinExistence type="predicted"/>
<keyword evidence="1" id="KW-1133">Transmembrane helix</keyword>
<evidence type="ECO:0000313" key="3">
    <source>
        <dbReference type="Proteomes" id="UP001156560"/>
    </source>
</evidence>
<keyword evidence="1" id="KW-0472">Membrane</keyword>
<name>A0AA47JDV1_VIBPH</name>
<gene>
    <name evidence="2" type="ORF">O1Q84_09545</name>
</gene>
<feature type="transmembrane region" description="Helical" evidence="1">
    <location>
        <begin position="69"/>
        <end position="91"/>
    </location>
</feature>
<feature type="transmembrane region" description="Helical" evidence="1">
    <location>
        <begin position="111"/>
        <end position="144"/>
    </location>
</feature>